<feature type="region of interest" description="Disordered" evidence="1">
    <location>
        <begin position="517"/>
        <end position="631"/>
    </location>
</feature>
<evidence type="ECO:0000313" key="3">
    <source>
        <dbReference type="Proteomes" id="UP000287144"/>
    </source>
</evidence>
<dbReference type="EMBL" id="NKCK01000013">
    <property type="protein sequence ID" value="RSM12597.1"/>
    <property type="molecule type" value="Genomic_DNA"/>
</dbReference>
<gene>
    <name evidence="2" type="ORF">CEP52_002405</name>
</gene>
<dbReference type="AlphaFoldDB" id="A0A428UE85"/>
<reference evidence="2 3" key="1">
    <citation type="submission" date="2017-06" db="EMBL/GenBank/DDBJ databases">
        <title>Comparative genomic analysis of Ambrosia Fusariam Clade fungi.</title>
        <authorList>
            <person name="Stajich J.E."/>
            <person name="Carrillo J."/>
            <person name="Kijimoto T."/>
            <person name="Eskalen A."/>
            <person name="O'Donnell K."/>
            <person name="Kasson M."/>
        </authorList>
    </citation>
    <scope>NUCLEOTIDE SEQUENCE [LARGE SCALE GENOMIC DNA]</scope>
    <source>
        <strain evidence="2 3">NRRL62579</strain>
    </source>
</reference>
<evidence type="ECO:0000256" key="1">
    <source>
        <dbReference type="SAM" id="MobiDB-lite"/>
    </source>
</evidence>
<dbReference type="Proteomes" id="UP000287144">
    <property type="component" value="Unassembled WGS sequence"/>
</dbReference>
<keyword evidence="3" id="KW-1185">Reference proteome</keyword>
<proteinExistence type="predicted"/>
<evidence type="ECO:0000313" key="2">
    <source>
        <dbReference type="EMBL" id="RSM12597.1"/>
    </source>
</evidence>
<comment type="caution">
    <text evidence="2">The sequence shown here is derived from an EMBL/GenBank/DDBJ whole genome shotgun (WGS) entry which is preliminary data.</text>
</comment>
<sequence>MERDGDRIRLPESPGAPKEKFDVICTPGRPRDATVRLNLGVFHDLDDELEEFNRYVRRGEFGTARVFFDKHLLAHVAYPWVFVQYAEMLFEMGDYKSLLQLNAEPVFRLTQFGNRHEDVEAMRRLEINWRLLKASALCHSQHELQPVLDEVCQPHEIIPVSANLGSTEVRIICLAMNLMSVTDRGNAGATALPSDLADWGNWSRLYQELQAQGRIWDFRDLFTTACVCFGITSAEEQFFGSRTIVESIWDDWPPLGDDDESSLLARLDIFATMALLSVNQVKVESLTETYLYLAGPQAEALITSFPHLVKSRPFLRFIIAQSSISLRRGKRSQLAYDYLADFPGLGVFPLGIDMPYYVPVGMENPGWEPPDLPESSFEPLEMALKAAKELKDYRTQALCVKELALRSREPSKYFEELGRLQTETQDDMEGYLTTCLARYLIKKDKESKAKLLRDLNDFGAWQEPSNMVSPSKACARDIIKRALSSSHPTYTAQSVEAGLRYYQWLPEPFQGFIDEHVERPRPRPSTPAPHLFEQPRPSVPKRQPSFERRSNDIPNYYMHDVASPRIRPRRERQSTPPLEEQSHVVESDLIDIEADPRRLSSSAPPRGNVTSRPIVEDEARSKEHEIIDPLD</sequence>
<accession>A0A428UE85</accession>
<organism evidence="2 3">
    <name type="scientific">Fusarium oligoseptatum</name>
    <dbReference type="NCBI Taxonomy" id="2604345"/>
    <lineage>
        <taxon>Eukaryota</taxon>
        <taxon>Fungi</taxon>
        <taxon>Dikarya</taxon>
        <taxon>Ascomycota</taxon>
        <taxon>Pezizomycotina</taxon>
        <taxon>Sordariomycetes</taxon>
        <taxon>Hypocreomycetidae</taxon>
        <taxon>Hypocreales</taxon>
        <taxon>Nectriaceae</taxon>
        <taxon>Fusarium</taxon>
        <taxon>Fusarium solani species complex</taxon>
    </lineage>
</organism>
<feature type="compositionally biased region" description="Basic and acidic residues" evidence="1">
    <location>
        <begin position="614"/>
        <end position="631"/>
    </location>
</feature>
<feature type="compositionally biased region" description="Polar residues" evidence="1">
    <location>
        <begin position="599"/>
        <end position="611"/>
    </location>
</feature>
<dbReference type="STRING" id="1325735.A0A428UE85"/>
<protein>
    <submittedName>
        <fullName evidence="2">Uncharacterized protein</fullName>
    </submittedName>
</protein>
<name>A0A428UE85_9HYPO</name>